<dbReference type="EMBL" id="UOEO01000205">
    <property type="protein sequence ID" value="VAW22533.1"/>
    <property type="molecule type" value="Genomic_DNA"/>
</dbReference>
<feature type="coiled-coil region" evidence="1">
    <location>
        <begin position="220"/>
        <end position="292"/>
    </location>
</feature>
<organism evidence="3">
    <name type="scientific">hydrothermal vent metagenome</name>
    <dbReference type="NCBI Taxonomy" id="652676"/>
    <lineage>
        <taxon>unclassified sequences</taxon>
        <taxon>metagenomes</taxon>
        <taxon>ecological metagenomes</taxon>
    </lineage>
</organism>
<sequence length="495" mass="56099">MRSLDDAVRDIRREENDVSKRLSRSSERVAKIRESEAELFRKLAALRLDSDMQKQIEGQLSRAEREARNVLKSHAASFASSEQQIELLDEKIAALAEDRRKALTNIDVHQEKLKALAKQISTIIANDPEFEKKRAVANQLQAIANESLKKTTQAEADQEQKGRPYRQDPLFSYLWEKGYGTTNYKANNLVRLLDAKVARFIGYQDARTNFSMLNEIPLRLREHAERQMEAAEKAEEALDEIEARAVTKAGGDPIKKALAETQNRIEAIDREMVKAEDERDELVKKLRQLAEGREPAFAKAVKNLAKAMQGREIIDLMAQARQTRTVDDDIIISKIDDARVRLIDEENETGELRERLKVLARRRRELEDIAWEFKKSQFDDPRSVFRRDELVGDLLNEFLHGAITAASYWGQWQRSQNWRAGTTDWGGGVGLPNKGRRSNWPQRGPWSAGGSSRNGAPGSRPSRSKSGKFNRPRSSSRSGSRGSRKSGGFKTGGGF</sequence>
<reference evidence="3" key="1">
    <citation type="submission" date="2018-06" db="EMBL/GenBank/DDBJ databases">
        <authorList>
            <person name="Zhirakovskaya E."/>
        </authorList>
    </citation>
    <scope>NUCLEOTIDE SEQUENCE</scope>
</reference>
<evidence type="ECO:0000256" key="1">
    <source>
        <dbReference type="SAM" id="Coils"/>
    </source>
</evidence>
<dbReference type="AlphaFoldDB" id="A0A3B0U2E7"/>
<feature type="coiled-coil region" evidence="1">
    <location>
        <begin position="53"/>
        <end position="119"/>
    </location>
</feature>
<evidence type="ECO:0000256" key="2">
    <source>
        <dbReference type="SAM" id="MobiDB-lite"/>
    </source>
</evidence>
<feature type="compositionally biased region" description="Basic residues" evidence="2">
    <location>
        <begin position="462"/>
        <end position="471"/>
    </location>
</feature>
<feature type="region of interest" description="Disordered" evidence="2">
    <location>
        <begin position="420"/>
        <end position="495"/>
    </location>
</feature>
<name>A0A3B0U2E7_9ZZZZ</name>
<feature type="coiled-coil region" evidence="1">
    <location>
        <begin position="335"/>
        <end position="362"/>
    </location>
</feature>
<evidence type="ECO:0000313" key="3">
    <source>
        <dbReference type="EMBL" id="VAW22533.1"/>
    </source>
</evidence>
<protein>
    <submittedName>
        <fullName evidence="3">Uncharacterized protein</fullName>
    </submittedName>
</protein>
<proteinExistence type="predicted"/>
<gene>
    <name evidence="3" type="ORF">MNBD_ALPHA12-1904</name>
</gene>
<accession>A0A3B0U2E7</accession>
<keyword evidence="1" id="KW-0175">Coiled coil</keyword>